<dbReference type="InterPro" id="IPR037401">
    <property type="entry name" value="SnoaL-like"/>
</dbReference>
<evidence type="ECO:0000313" key="3">
    <source>
        <dbReference type="Proteomes" id="UP000285780"/>
    </source>
</evidence>
<dbReference type="Pfam" id="PF12680">
    <property type="entry name" value="SnoaL_2"/>
    <property type="match status" value="1"/>
</dbReference>
<dbReference type="Proteomes" id="UP000285780">
    <property type="component" value="Unassembled WGS sequence"/>
</dbReference>
<dbReference type="InterPro" id="IPR011042">
    <property type="entry name" value="6-blade_b-propeller_TolB-like"/>
</dbReference>
<dbReference type="SUPFAM" id="SSF69304">
    <property type="entry name" value="Tricorn protease N-terminal domain"/>
    <property type="match status" value="1"/>
</dbReference>
<dbReference type="EMBL" id="RAQM01000009">
    <property type="protein sequence ID" value="RKF03522.1"/>
    <property type="molecule type" value="Genomic_DNA"/>
</dbReference>
<dbReference type="Gene3D" id="3.10.450.50">
    <property type="match status" value="1"/>
</dbReference>
<dbReference type="SUPFAM" id="SSF54427">
    <property type="entry name" value="NTF2-like"/>
    <property type="match status" value="1"/>
</dbReference>
<dbReference type="PANTHER" id="PTHR36842">
    <property type="entry name" value="PROTEIN TOLB HOMOLOG"/>
    <property type="match status" value="1"/>
</dbReference>
<evidence type="ECO:0000313" key="2">
    <source>
        <dbReference type="EMBL" id="RKF03522.1"/>
    </source>
</evidence>
<organism evidence="2 3">
    <name type="scientific">Tenacibaculum lutimaris</name>
    <dbReference type="NCBI Taxonomy" id="285258"/>
    <lineage>
        <taxon>Bacteria</taxon>
        <taxon>Pseudomonadati</taxon>
        <taxon>Bacteroidota</taxon>
        <taxon>Flavobacteriia</taxon>
        <taxon>Flavobacteriales</taxon>
        <taxon>Flavobacteriaceae</taxon>
        <taxon>Tenacibaculum</taxon>
    </lineage>
</organism>
<sequence length="390" mass="44611">MKKLLCSLFITSFTFAQTNTEIHLFDINSENGKWKVTNGKNISNNEGYDSQPCFYDDNTILFASNRNGQIDIVKYSMDSGAKSFINHTPNGGEYSPQRIPNSKDVSAVRLNNSGLQRFYQYNFKTGKSKEVIKDLVVAYPMWYTKNLIISSVIVNDTLELYISDLKKNTNISVVKQTGRSFHKIPNSNLISFMKQNDKKWEVWSLHPVSKEIKKIASTGKSQDVCWLPDGTLLIAYQNMIFQYNPKTDKETTVFHQFKNENINNISRIMENPEGTKLAIVAEVSPKALAQAQLEAYNKRDIDAFLKPYAKDVKVYSYPNKLEYEGIEEMRKRYTPKFEAIKDLHCKIISRIVKGNVVIDEEEVTANGATFHAVAIYEIINGKISVVRFVR</sequence>
<protein>
    <recommendedName>
        <fullName evidence="1">SnoaL-like domain-containing protein</fullName>
    </recommendedName>
</protein>
<dbReference type="Gene3D" id="2.120.10.30">
    <property type="entry name" value="TolB, C-terminal domain"/>
    <property type="match status" value="1"/>
</dbReference>
<evidence type="ECO:0000259" key="1">
    <source>
        <dbReference type="Pfam" id="PF12680"/>
    </source>
</evidence>
<accession>A0A420E083</accession>
<dbReference type="AlphaFoldDB" id="A0A420E083"/>
<reference evidence="2 3" key="1">
    <citation type="submission" date="2018-09" db="EMBL/GenBank/DDBJ databases">
        <title>Genomic Encyclopedia of Archaeal and Bacterial Type Strains, Phase II (KMG-II): from individual species to whole genera.</title>
        <authorList>
            <person name="Goeker M."/>
        </authorList>
    </citation>
    <scope>NUCLEOTIDE SEQUENCE [LARGE SCALE GENOMIC DNA]</scope>
    <source>
        <strain evidence="2 3">DSM 16505</strain>
    </source>
</reference>
<proteinExistence type="predicted"/>
<dbReference type="RefSeq" id="WP_211327799.1">
    <property type="nucleotide sequence ID" value="NZ_RAQM01000009.1"/>
</dbReference>
<keyword evidence="3" id="KW-1185">Reference proteome</keyword>
<gene>
    <name evidence="2" type="ORF">C8N26_1910</name>
</gene>
<name>A0A420E083_9FLAO</name>
<comment type="caution">
    <text evidence="2">The sequence shown here is derived from an EMBL/GenBank/DDBJ whole genome shotgun (WGS) entry which is preliminary data.</text>
</comment>
<dbReference type="InterPro" id="IPR032710">
    <property type="entry name" value="NTF2-like_dom_sf"/>
</dbReference>
<feature type="domain" description="SnoaL-like" evidence="1">
    <location>
        <begin position="290"/>
        <end position="384"/>
    </location>
</feature>